<dbReference type="InterPro" id="IPR051815">
    <property type="entry name" value="Molybdate_resp_trans_reg"/>
</dbReference>
<organism evidence="2">
    <name type="scientific">uncultured bacterium CBNPD1 BAC clone 67</name>
    <dbReference type="NCBI Taxonomy" id="417306"/>
    <lineage>
        <taxon>Bacteria</taxon>
        <taxon>environmental samples</taxon>
    </lineage>
</organism>
<feature type="domain" description="HTH lysR-type" evidence="1">
    <location>
        <begin position="28"/>
        <end position="88"/>
    </location>
</feature>
<reference evidence="2" key="1">
    <citation type="journal article" date="2008" name="FEMS Microbiol. Ecol.">
        <title>Metagenomic analysis of a freshwater toxic cyanobacteria bloom.</title>
        <authorList>
            <person name="Pope P.B."/>
            <person name="Patel B.K."/>
        </authorList>
    </citation>
    <scope>NUCLEOTIDE SEQUENCE</scope>
</reference>
<evidence type="ECO:0000313" key="2">
    <source>
        <dbReference type="EMBL" id="ABM53512.1"/>
    </source>
</evidence>
<dbReference type="InterPro" id="IPR036388">
    <property type="entry name" value="WH-like_DNA-bd_sf"/>
</dbReference>
<dbReference type="Pfam" id="PF00126">
    <property type="entry name" value="HTH_1"/>
    <property type="match status" value="1"/>
</dbReference>
<dbReference type="GO" id="GO:0003700">
    <property type="term" value="F:DNA-binding transcription factor activity"/>
    <property type="evidence" value="ECO:0007669"/>
    <property type="project" value="InterPro"/>
</dbReference>
<dbReference type="PANTHER" id="PTHR30432">
    <property type="entry name" value="TRANSCRIPTIONAL REGULATOR MODE"/>
    <property type="match status" value="1"/>
</dbReference>
<sequence>MTAPSAPAGRLSLRIDFPNGERLGPGKVRLLEEIARLGSISAAGRSMGMSYRRAWLLVDALNGMFDAPLVGSHQGGSGGGGAALTPRGTEVVRLYRSIEANAQTGTREALSCLAGYATDGGQNPGRSGSFPTEIGD</sequence>
<evidence type="ECO:0000259" key="1">
    <source>
        <dbReference type="Pfam" id="PF00126"/>
    </source>
</evidence>
<name>B1N6G6_9BACT</name>
<dbReference type="Gene3D" id="1.10.10.10">
    <property type="entry name" value="Winged helix-like DNA-binding domain superfamily/Winged helix DNA-binding domain"/>
    <property type="match status" value="1"/>
</dbReference>
<dbReference type="InterPro" id="IPR036390">
    <property type="entry name" value="WH_DNA-bd_sf"/>
</dbReference>
<dbReference type="InterPro" id="IPR000847">
    <property type="entry name" value="LysR_HTH_N"/>
</dbReference>
<dbReference type="AlphaFoldDB" id="B1N6G6"/>
<proteinExistence type="predicted"/>
<protein>
    <submittedName>
        <fullName evidence="2">Putative molybdenum-binding transcriptional regulator ModE family protein</fullName>
    </submittedName>
</protein>
<dbReference type="SUPFAM" id="SSF46785">
    <property type="entry name" value="Winged helix' DNA-binding domain"/>
    <property type="match status" value="1"/>
</dbReference>
<dbReference type="PANTHER" id="PTHR30432:SF1">
    <property type="entry name" value="DNA-BINDING TRANSCRIPTIONAL DUAL REGULATOR MODE"/>
    <property type="match status" value="1"/>
</dbReference>
<accession>B1N6G6</accession>
<dbReference type="EMBL" id="EF157666">
    <property type="protein sequence ID" value="ABM53512.1"/>
    <property type="molecule type" value="Genomic_DNA"/>
</dbReference>